<keyword evidence="16" id="KW-0915">Sodium</keyword>
<evidence type="ECO:0000256" key="9">
    <source>
        <dbReference type="ARBA" id="ARBA00022692"/>
    </source>
</evidence>
<keyword evidence="28" id="KW-1185">Reference proteome</keyword>
<feature type="domain" description="Sodium/calcium exchanger membrane region" evidence="26">
    <location>
        <begin position="366"/>
        <end position="519"/>
    </location>
</feature>
<feature type="transmembrane region" description="Helical" evidence="25">
    <location>
        <begin position="434"/>
        <end position="453"/>
    </location>
</feature>
<evidence type="ECO:0000256" key="23">
    <source>
        <dbReference type="ARBA" id="ARBA00081356"/>
    </source>
</evidence>
<evidence type="ECO:0000256" key="13">
    <source>
        <dbReference type="ARBA" id="ARBA00022958"/>
    </source>
</evidence>
<keyword evidence="10" id="KW-0732">Signal</keyword>
<evidence type="ECO:0000256" key="3">
    <source>
        <dbReference type="ARBA" id="ARBA00005364"/>
    </source>
</evidence>
<evidence type="ECO:0000256" key="10">
    <source>
        <dbReference type="ARBA" id="ARBA00022729"/>
    </source>
</evidence>
<keyword evidence="13" id="KW-0630">Potassium</keyword>
<dbReference type="InterPro" id="IPR004837">
    <property type="entry name" value="NaCa_Exmemb"/>
</dbReference>
<organism evidence="27 28">
    <name type="scientific">Acanthoscelides obtectus</name>
    <name type="common">Bean weevil</name>
    <name type="synonym">Bruchus obtectus</name>
    <dbReference type="NCBI Taxonomy" id="200917"/>
    <lineage>
        <taxon>Eukaryota</taxon>
        <taxon>Metazoa</taxon>
        <taxon>Ecdysozoa</taxon>
        <taxon>Arthropoda</taxon>
        <taxon>Hexapoda</taxon>
        <taxon>Insecta</taxon>
        <taxon>Pterygota</taxon>
        <taxon>Neoptera</taxon>
        <taxon>Endopterygota</taxon>
        <taxon>Coleoptera</taxon>
        <taxon>Polyphaga</taxon>
        <taxon>Cucujiformia</taxon>
        <taxon>Chrysomeloidea</taxon>
        <taxon>Chrysomelidae</taxon>
        <taxon>Bruchinae</taxon>
        <taxon>Bruchini</taxon>
        <taxon>Acanthoscelides</taxon>
    </lineage>
</organism>
<dbReference type="FunFam" id="1.20.1420.30:FF:000015">
    <property type="entry name" value="sodium/potassium/calcium exchanger 5 isoform X2"/>
    <property type="match status" value="1"/>
</dbReference>
<evidence type="ECO:0000256" key="5">
    <source>
        <dbReference type="ARBA" id="ARBA00022449"/>
    </source>
</evidence>
<keyword evidence="7" id="KW-0109">Calcium transport</keyword>
<comment type="catalytic activity">
    <reaction evidence="20">
        <text>Ca(2+)(out) + K(+)(out) + 4 Na(+)(in) = Ca(2+)(in) + K(+)(in) + 4 Na(+)(out)</text>
        <dbReference type="Rhea" id="RHEA:69967"/>
        <dbReference type="ChEBI" id="CHEBI:29101"/>
        <dbReference type="ChEBI" id="CHEBI:29103"/>
        <dbReference type="ChEBI" id="CHEBI:29108"/>
    </reaction>
</comment>
<evidence type="ECO:0000256" key="2">
    <source>
        <dbReference type="ARBA" id="ARBA00004223"/>
    </source>
</evidence>
<comment type="subcellular location">
    <subcellularLocation>
        <location evidence="1">Golgi apparatus</location>
        <location evidence="1">trans-Golgi network membrane</location>
        <topology evidence="1">Multi-pass membrane protein</topology>
    </subcellularLocation>
    <subcellularLocation>
        <location evidence="2">Melanosome</location>
    </subcellularLocation>
</comment>
<dbReference type="GO" id="GO:0005886">
    <property type="term" value="C:plasma membrane"/>
    <property type="evidence" value="ECO:0007669"/>
    <property type="project" value="TreeGrafter"/>
</dbReference>
<keyword evidence="18 25" id="KW-0472">Membrane</keyword>
<comment type="caution">
    <text evidence="27">The sequence shown here is derived from an EMBL/GenBank/DDBJ whole genome shotgun (WGS) entry which is preliminary data.</text>
</comment>
<feature type="transmembrane region" description="Helical" evidence="25">
    <location>
        <begin position="149"/>
        <end position="173"/>
    </location>
</feature>
<dbReference type="GO" id="GO:0008273">
    <property type="term" value="F:calcium, potassium:sodium antiporter activity"/>
    <property type="evidence" value="ECO:0007669"/>
    <property type="project" value="TreeGrafter"/>
</dbReference>
<dbReference type="PANTHER" id="PTHR10846:SF73">
    <property type="entry name" value="SODIUM_CALCIUM EXCHANGER MEMBRANE REGION DOMAIN-CONTAINING PROTEIN"/>
    <property type="match status" value="1"/>
</dbReference>
<keyword evidence="4" id="KW-0813">Transport</keyword>
<keyword evidence="9 25" id="KW-0812">Transmembrane</keyword>
<dbReference type="OrthoDB" id="2127281at2759"/>
<keyword evidence="14 25" id="KW-1133">Transmembrane helix</keyword>
<evidence type="ECO:0000256" key="19">
    <source>
        <dbReference type="ARBA" id="ARBA00023201"/>
    </source>
</evidence>
<evidence type="ECO:0000256" key="24">
    <source>
        <dbReference type="ARBA" id="ARBA00082809"/>
    </source>
</evidence>
<protein>
    <recommendedName>
        <fullName evidence="22">Sodium/potassium/calcium exchanger 5</fullName>
    </recommendedName>
    <alternativeName>
        <fullName evidence="23">Na(+)/K(+)/Ca(2+)-exchange protein 5</fullName>
    </alternativeName>
    <alternativeName>
        <fullName evidence="24">Solute carrier family 24 member 5</fullName>
    </alternativeName>
</protein>
<evidence type="ECO:0000256" key="25">
    <source>
        <dbReference type="SAM" id="Phobius"/>
    </source>
</evidence>
<feature type="transmembrane region" description="Helical" evidence="25">
    <location>
        <begin position="505"/>
        <end position="529"/>
    </location>
</feature>
<evidence type="ECO:0000256" key="12">
    <source>
        <dbReference type="ARBA" id="ARBA00022847"/>
    </source>
</evidence>
<dbReference type="EMBL" id="CAKOFQ010006679">
    <property type="protein sequence ID" value="CAH1958909.1"/>
    <property type="molecule type" value="Genomic_DNA"/>
</dbReference>
<dbReference type="Gene3D" id="1.20.1420.30">
    <property type="entry name" value="NCX, central ion-binding region"/>
    <property type="match status" value="2"/>
</dbReference>
<evidence type="ECO:0000256" key="18">
    <source>
        <dbReference type="ARBA" id="ARBA00023136"/>
    </source>
</evidence>
<keyword evidence="17" id="KW-0406">Ion transport</keyword>
<evidence type="ECO:0000313" key="27">
    <source>
        <dbReference type="EMBL" id="CAH1958909.1"/>
    </source>
</evidence>
<evidence type="ECO:0000256" key="16">
    <source>
        <dbReference type="ARBA" id="ARBA00023053"/>
    </source>
</evidence>
<evidence type="ECO:0000256" key="14">
    <source>
        <dbReference type="ARBA" id="ARBA00022989"/>
    </source>
</evidence>
<keyword evidence="8" id="KW-0716">Sensory transduction</keyword>
<feature type="transmembrane region" description="Helical" evidence="25">
    <location>
        <begin position="12"/>
        <end position="34"/>
    </location>
</feature>
<evidence type="ECO:0000313" key="28">
    <source>
        <dbReference type="Proteomes" id="UP001152888"/>
    </source>
</evidence>
<comment type="function">
    <text evidence="21">Calcium, potassium:sodium antiporter that transports 1 Ca(2+) and 1 K(+) to the melanosome in exchange for 4 cytoplasmic Na(+). Involved in pigmentation, possibly by participating in ion transport in melanosomes. Predominant sodium-calcium exchanger in melanocytes.</text>
</comment>
<dbReference type="GO" id="GO:0015293">
    <property type="term" value="F:symporter activity"/>
    <property type="evidence" value="ECO:0007669"/>
    <property type="project" value="UniProtKB-KW"/>
</dbReference>
<dbReference type="GO" id="GO:0006874">
    <property type="term" value="P:intracellular calcium ion homeostasis"/>
    <property type="evidence" value="ECO:0007669"/>
    <property type="project" value="TreeGrafter"/>
</dbReference>
<evidence type="ECO:0000256" key="20">
    <source>
        <dbReference type="ARBA" id="ARBA00033627"/>
    </source>
</evidence>
<feature type="transmembrane region" description="Helical" evidence="25">
    <location>
        <begin position="365"/>
        <end position="388"/>
    </location>
</feature>
<feature type="transmembrane region" description="Helical" evidence="25">
    <location>
        <begin position="245"/>
        <end position="265"/>
    </location>
</feature>
<keyword evidence="6" id="KW-0633">Potassium transport</keyword>
<evidence type="ECO:0000256" key="8">
    <source>
        <dbReference type="ARBA" id="ARBA00022606"/>
    </source>
</evidence>
<dbReference type="NCBIfam" id="TIGR00367">
    <property type="entry name" value="calcium/sodium antiporter"/>
    <property type="match status" value="1"/>
</dbReference>
<sequence length="536" mass="60002">MAMLLRTSKRSVALFLRVVCVFFVVVTYMVIGIATTGRDQIKHGDTGRFFGRQLLSVGENANGTLAATVPGTTRSGNETAVRKVENCTRAAILEFPPDGLTREQRQHGWVFLHCILACYCFTLLAIVCDDYFVPAIKKFCDKLHMKEDIAGATFMATAASSPELFINCVGTFVTEGDLGVGTIVGSAVFNILAVPACCGLFANIVLDLEWWPLTRDSAMYALSVILLIITLHDGRIYFYEALVLVLVYTLYVLLMCFNGPLNRAAHKAVAKMRRRNYYVEVLGETHPLLIKEDEKFMQSSEYNAMHKILDCEMTLKDCEDLEESTEIWKWPKDECAKGQVWWVLTWPISFILYVTTPDCRKYPRLYVVTFIMCIFWIGTTSYTVAWLITIIGDTLNIPDSVMGLTFLAAGTSVPEAVSSVIVTKLGHGTMGLSSSIASNTFDILLCLGIPWMIKTGFYLHNPDKNWIQINSAGINFSACALLSTIILLYISFLCNKFKLDWKIGLTCLMIYVAFLIFATIIEMNVFFVVNLPTCDR</sequence>
<dbReference type="Pfam" id="PF01699">
    <property type="entry name" value="Na_Ca_ex"/>
    <property type="match status" value="2"/>
</dbReference>
<feature type="transmembrane region" description="Helical" evidence="25">
    <location>
        <begin position="473"/>
        <end position="493"/>
    </location>
</feature>
<keyword evidence="5" id="KW-0050">Antiport</keyword>
<feature type="transmembrane region" description="Helical" evidence="25">
    <location>
        <begin position="218"/>
        <end position="239"/>
    </location>
</feature>
<feature type="transmembrane region" description="Helical" evidence="25">
    <location>
        <begin position="109"/>
        <end position="128"/>
    </location>
</feature>
<dbReference type="PANTHER" id="PTHR10846">
    <property type="entry name" value="SODIUM/POTASSIUM/CALCIUM EXCHANGER"/>
    <property type="match status" value="1"/>
</dbReference>
<evidence type="ECO:0000256" key="4">
    <source>
        <dbReference type="ARBA" id="ARBA00022448"/>
    </source>
</evidence>
<feature type="domain" description="Sodium/calcium exchanger membrane region" evidence="26">
    <location>
        <begin position="116"/>
        <end position="256"/>
    </location>
</feature>
<proteinExistence type="inferred from homology"/>
<gene>
    <name evidence="27" type="ORF">ACAOBT_LOCUS2924</name>
</gene>
<feature type="transmembrane region" description="Helical" evidence="25">
    <location>
        <begin position="179"/>
        <end position="206"/>
    </location>
</feature>
<dbReference type="InterPro" id="IPR044880">
    <property type="entry name" value="NCX_ion-bd_dom_sf"/>
</dbReference>
<evidence type="ECO:0000256" key="1">
    <source>
        <dbReference type="ARBA" id="ARBA00004166"/>
    </source>
</evidence>
<name>A0A9P0JS20_ACAOB</name>
<dbReference type="AlphaFoldDB" id="A0A9P0JS20"/>
<evidence type="ECO:0000259" key="26">
    <source>
        <dbReference type="Pfam" id="PF01699"/>
    </source>
</evidence>
<keyword evidence="19" id="KW-0739">Sodium transport</keyword>
<keyword evidence="11" id="KW-0106">Calcium</keyword>
<reference evidence="27" key="1">
    <citation type="submission" date="2022-03" db="EMBL/GenBank/DDBJ databases">
        <authorList>
            <person name="Sayadi A."/>
        </authorList>
    </citation>
    <scope>NUCLEOTIDE SEQUENCE</scope>
</reference>
<evidence type="ECO:0000256" key="21">
    <source>
        <dbReference type="ARBA" id="ARBA00058187"/>
    </source>
</evidence>
<dbReference type="InterPro" id="IPR004481">
    <property type="entry name" value="K/Na/Ca-exchanger"/>
</dbReference>
<keyword evidence="15" id="KW-0333">Golgi apparatus</keyword>
<feature type="transmembrane region" description="Helical" evidence="25">
    <location>
        <begin position="400"/>
        <end position="422"/>
    </location>
</feature>
<dbReference type="GO" id="GO:0005794">
    <property type="term" value="C:Golgi apparatus"/>
    <property type="evidence" value="ECO:0007669"/>
    <property type="project" value="UniProtKB-SubCell"/>
</dbReference>
<evidence type="ECO:0000256" key="22">
    <source>
        <dbReference type="ARBA" id="ARBA00069887"/>
    </source>
</evidence>
<dbReference type="Proteomes" id="UP001152888">
    <property type="component" value="Unassembled WGS sequence"/>
</dbReference>
<evidence type="ECO:0000256" key="11">
    <source>
        <dbReference type="ARBA" id="ARBA00022837"/>
    </source>
</evidence>
<dbReference type="GO" id="GO:0005262">
    <property type="term" value="F:calcium channel activity"/>
    <property type="evidence" value="ECO:0007669"/>
    <property type="project" value="TreeGrafter"/>
</dbReference>
<evidence type="ECO:0000256" key="6">
    <source>
        <dbReference type="ARBA" id="ARBA00022538"/>
    </source>
</evidence>
<dbReference type="FunFam" id="1.20.1420.30:FF:000009">
    <property type="entry name" value="sodium/potassium/calcium exchanger 5 isoform X2"/>
    <property type="match status" value="1"/>
</dbReference>
<evidence type="ECO:0000256" key="17">
    <source>
        <dbReference type="ARBA" id="ARBA00023065"/>
    </source>
</evidence>
<accession>A0A9P0JS20</accession>
<evidence type="ECO:0000256" key="15">
    <source>
        <dbReference type="ARBA" id="ARBA00023034"/>
    </source>
</evidence>
<comment type="similarity">
    <text evidence="3">Belongs to the Ca(2+):cation antiporter (CaCA) (TC 2.A.19) family. SLC24A subfamily.</text>
</comment>
<evidence type="ECO:0000256" key="7">
    <source>
        <dbReference type="ARBA" id="ARBA00022568"/>
    </source>
</evidence>
<keyword evidence="12" id="KW-0769">Symport</keyword>